<dbReference type="InterPro" id="IPR032675">
    <property type="entry name" value="LRR_dom_sf"/>
</dbReference>
<dbReference type="Pfam" id="PF24758">
    <property type="entry name" value="LRR_At5g56370"/>
    <property type="match status" value="1"/>
</dbReference>
<dbReference type="Proteomes" id="UP001154282">
    <property type="component" value="Unassembled WGS sequence"/>
</dbReference>
<dbReference type="SUPFAM" id="SSF52047">
    <property type="entry name" value="RNI-like"/>
    <property type="match status" value="1"/>
</dbReference>
<dbReference type="AlphaFoldDB" id="A0AAV0NJG1"/>
<dbReference type="InterPro" id="IPR053781">
    <property type="entry name" value="F-box_AtFBL13-like"/>
</dbReference>
<dbReference type="PANTHER" id="PTHR31639">
    <property type="entry name" value="F-BOX PROTEIN-LIKE"/>
    <property type="match status" value="1"/>
</dbReference>
<organism evidence="3 4">
    <name type="scientific">Linum tenue</name>
    <dbReference type="NCBI Taxonomy" id="586396"/>
    <lineage>
        <taxon>Eukaryota</taxon>
        <taxon>Viridiplantae</taxon>
        <taxon>Streptophyta</taxon>
        <taxon>Embryophyta</taxon>
        <taxon>Tracheophyta</taxon>
        <taxon>Spermatophyta</taxon>
        <taxon>Magnoliopsida</taxon>
        <taxon>eudicotyledons</taxon>
        <taxon>Gunneridae</taxon>
        <taxon>Pentapetalae</taxon>
        <taxon>rosids</taxon>
        <taxon>fabids</taxon>
        <taxon>Malpighiales</taxon>
        <taxon>Linaceae</taxon>
        <taxon>Linum</taxon>
    </lineage>
</organism>
<dbReference type="Pfam" id="PF00646">
    <property type="entry name" value="F-box"/>
    <property type="match status" value="1"/>
</dbReference>
<protein>
    <recommendedName>
        <fullName evidence="5">F-box domain-containing protein</fullName>
    </recommendedName>
</protein>
<dbReference type="SUPFAM" id="SSF81383">
    <property type="entry name" value="F-box domain"/>
    <property type="match status" value="1"/>
</dbReference>
<proteinExistence type="predicted"/>
<feature type="domain" description="F-box/LRR-repeat protein 15/At3g58940/PEG3-like LRR" evidence="2">
    <location>
        <begin position="227"/>
        <end position="357"/>
    </location>
</feature>
<sequence>METSEEAGGSRLTRSPEDAREDKYNFQFWVLLRSSGSSFLPGDLGSQEPRSTIILSSSLPIAISVKFVYLQRFVYFQPAKGFFEACGKLRREKESIWVLVWGSWRLANQHAIATMELCESTGDDRFSDVPTNVITEHILTLLPIKDAARTSILSRNWRHHWRSIPQLVFDRNFAPPHYLPDDSEKVAANIHRAVLLHDGSITKFELDIPGLMGGCLKIDDELIPCLPSKIVREVALLFSVHQTKANLDSSSLFTSCHHLTVLKLKNCSFSTAPSCFVGLRKLAVLELEDVVMPKYFLRNLLPECTLLEELRVVNCSKQKLVLLTPSLKLVVFRSLASEFRLNPAPLLSVLSLPDGCDYEYENTSLLALFASLSALKQLTFGLNSLLFPAERNDPYKIVANNAHHPPSDDIDSLQMLLGAEEEQSGLGCLQHLEEVHIQDSLATQVELDLVRFVLVTAPRLRTIFIKRALELSIDKVVRFLTELRWYKYISKEVVVEYV</sequence>
<reference evidence="3" key="1">
    <citation type="submission" date="2022-08" db="EMBL/GenBank/DDBJ databases">
        <authorList>
            <person name="Gutierrez-Valencia J."/>
        </authorList>
    </citation>
    <scope>NUCLEOTIDE SEQUENCE</scope>
</reference>
<dbReference type="Gene3D" id="3.80.10.10">
    <property type="entry name" value="Ribonuclease Inhibitor"/>
    <property type="match status" value="1"/>
</dbReference>
<evidence type="ECO:0008006" key="5">
    <source>
        <dbReference type="Google" id="ProtNLM"/>
    </source>
</evidence>
<accession>A0AAV0NJG1</accession>
<name>A0AAV0NJG1_9ROSI</name>
<comment type="caution">
    <text evidence="3">The sequence shown here is derived from an EMBL/GenBank/DDBJ whole genome shotgun (WGS) entry which is preliminary data.</text>
</comment>
<evidence type="ECO:0000259" key="2">
    <source>
        <dbReference type="Pfam" id="PF24758"/>
    </source>
</evidence>
<dbReference type="InterPro" id="IPR055411">
    <property type="entry name" value="LRR_FXL15/At3g58940/PEG3-like"/>
</dbReference>
<evidence type="ECO:0000313" key="3">
    <source>
        <dbReference type="EMBL" id="CAI0458426.1"/>
    </source>
</evidence>
<evidence type="ECO:0000313" key="4">
    <source>
        <dbReference type="Proteomes" id="UP001154282"/>
    </source>
</evidence>
<gene>
    <name evidence="3" type="ORF">LITE_LOCUS33532</name>
</gene>
<keyword evidence="4" id="KW-1185">Reference proteome</keyword>
<dbReference type="EMBL" id="CAMGYJ010000008">
    <property type="protein sequence ID" value="CAI0458426.1"/>
    <property type="molecule type" value="Genomic_DNA"/>
</dbReference>
<dbReference type="InterPro" id="IPR036047">
    <property type="entry name" value="F-box-like_dom_sf"/>
</dbReference>
<evidence type="ECO:0000259" key="1">
    <source>
        <dbReference type="Pfam" id="PF00646"/>
    </source>
</evidence>
<dbReference type="CDD" id="cd22160">
    <property type="entry name" value="F-box_AtFBL13-like"/>
    <property type="match status" value="1"/>
</dbReference>
<dbReference type="InterPro" id="IPR001810">
    <property type="entry name" value="F-box_dom"/>
</dbReference>
<dbReference type="PANTHER" id="PTHR31639:SF312">
    <property type="entry name" value="CYCLIN-LIKE F-BOX"/>
    <property type="match status" value="1"/>
</dbReference>
<feature type="domain" description="F-box" evidence="1">
    <location>
        <begin position="134"/>
        <end position="164"/>
    </location>
</feature>